<organism evidence="3 4">
    <name type="scientific">Rarobacter faecitabidus</name>
    <dbReference type="NCBI Taxonomy" id="13243"/>
    <lineage>
        <taxon>Bacteria</taxon>
        <taxon>Bacillati</taxon>
        <taxon>Actinomycetota</taxon>
        <taxon>Actinomycetes</taxon>
        <taxon>Micrococcales</taxon>
        <taxon>Rarobacteraceae</taxon>
        <taxon>Rarobacter</taxon>
    </lineage>
</organism>
<evidence type="ECO:0000256" key="1">
    <source>
        <dbReference type="SAM" id="MobiDB-lite"/>
    </source>
</evidence>
<dbReference type="AlphaFoldDB" id="A0A542ZP44"/>
<evidence type="ECO:0000313" key="3">
    <source>
        <dbReference type="EMBL" id="TQL62125.1"/>
    </source>
</evidence>
<gene>
    <name evidence="3" type="ORF">FB461_1762</name>
</gene>
<proteinExistence type="predicted"/>
<keyword evidence="2" id="KW-0812">Transmembrane</keyword>
<feature type="compositionally biased region" description="Low complexity" evidence="1">
    <location>
        <begin position="1"/>
        <end position="15"/>
    </location>
</feature>
<comment type="caution">
    <text evidence="3">The sequence shown here is derived from an EMBL/GenBank/DDBJ whole genome shotgun (WGS) entry which is preliminary data.</text>
</comment>
<evidence type="ECO:0000256" key="2">
    <source>
        <dbReference type="SAM" id="Phobius"/>
    </source>
</evidence>
<dbReference type="EMBL" id="VFOS01000002">
    <property type="protein sequence ID" value="TQL62125.1"/>
    <property type="molecule type" value="Genomic_DNA"/>
</dbReference>
<sequence length="134" mass="13849">MSKETATTTPVTDPTGLLRTPIGNPAQLREPTSRDRTRATISVSVLAVAYIVVAVSLIGLRSQLAASDEEGLGALAGLVAGLAGLGTGIALAIVPLVLGIIQVRQTQRQFNFTVIVLSIMVPLTAVLGFFLVLG</sequence>
<name>A0A542ZP44_RARFA</name>
<feature type="transmembrane region" description="Helical" evidence="2">
    <location>
        <begin position="72"/>
        <end position="98"/>
    </location>
</feature>
<dbReference type="RefSeq" id="WP_142121151.1">
    <property type="nucleotide sequence ID" value="NZ_BAAASV010000002.1"/>
</dbReference>
<feature type="transmembrane region" description="Helical" evidence="2">
    <location>
        <begin position="39"/>
        <end position="60"/>
    </location>
</feature>
<feature type="transmembrane region" description="Helical" evidence="2">
    <location>
        <begin position="110"/>
        <end position="133"/>
    </location>
</feature>
<accession>A0A542ZP44</accession>
<keyword evidence="2" id="KW-1133">Transmembrane helix</keyword>
<keyword evidence="2" id="KW-0472">Membrane</keyword>
<keyword evidence="4" id="KW-1185">Reference proteome</keyword>
<dbReference type="Proteomes" id="UP000315389">
    <property type="component" value="Unassembled WGS sequence"/>
</dbReference>
<feature type="region of interest" description="Disordered" evidence="1">
    <location>
        <begin position="1"/>
        <end position="37"/>
    </location>
</feature>
<evidence type="ECO:0000313" key="4">
    <source>
        <dbReference type="Proteomes" id="UP000315389"/>
    </source>
</evidence>
<reference evidence="3 4" key="1">
    <citation type="submission" date="2019-06" db="EMBL/GenBank/DDBJ databases">
        <title>Sequencing the genomes of 1000 actinobacteria strains.</title>
        <authorList>
            <person name="Klenk H.-P."/>
        </authorList>
    </citation>
    <scope>NUCLEOTIDE SEQUENCE [LARGE SCALE GENOMIC DNA]</scope>
    <source>
        <strain evidence="3 4">DSM 4813</strain>
    </source>
</reference>
<protein>
    <submittedName>
        <fullName evidence="3">Uncharacterized protein</fullName>
    </submittedName>
</protein>